<dbReference type="Proteomes" id="UP000255234">
    <property type="component" value="Unassembled WGS sequence"/>
</dbReference>
<proteinExistence type="predicted"/>
<dbReference type="InterPro" id="IPR011664">
    <property type="entry name" value="Abi_system_AbiD/AbiF-like"/>
</dbReference>
<organism evidence="1 2">
    <name type="scientific">Megamonas hypermegale</name>
    <dbReference type="NCBI Taxonomy" id="158847"/>
    <lineage>
        <taxon>Bacteria</taxon>
        <taxon>Bacillati</taxon>
        <taxon>Bacillota</taxon>
        <taxon>Negativicutes</taxon>
        <taxon>Selenomonadales</taxon>
        <taxon>Selenomonadaceae</taxon>
        <taxon>Megamonas</taxon>
    </lineage>
</organism>
<sequence length="238" mass="28107">MRELFLIELLRIEKVIRTTVTHVFSSYYGYDHKSYLSLNSFNTKGKKNLSFAQNLIDELNDKICKYSKKHKAISYYNTHYGYVPLWVLSTVFSFGDLNKFYSRLKYNLKKEISNEYNLSVKDFESVLYILCAIRNKCAHGDRIYSYKKDCVSSHYIPVIKYHTLLKLPINNKGPKYGREDILALLIAMKYFMKPKRYNLLITNIENQILKLSSKLTTISIYDVTEVMGLYKTWTELKK</sequence>
<gene>
    <name evidence="1" type="ORF">NCTC10571_01582</name>
</gene>
<dbReference type="EMBL" id="UGPP01000001">
    <property type="protein sequence ID" value="STY71426.1"/>
    <property type="molecule type" value="Genomic_DNA"/>
</dbReference>
<accession>A0A378NU79</accession>
<evidence type="ECO:0000313" key="1">
    <source>
        <dbReference type="EMBL" id="STY71426.1"/>
    </source>
</evidence>
<dbReference type="Pfam" id="PF07751">
    <property type="entry name" value="Abi_2"/>
    <property type="match status" value="1"/>
</dbReference>
<protein>
    <submittedName>
        <fullName evidence="1">Abortive infection bacteriophage resistance protein</fullName>
    </submittedName>
</protein>
<dbReference type="AlphaFoldDB" id="A0A378NU79"/>
<evidence type="ECO:0000313" key="2">
    <source>
        <dbReference type="Proteomes" id="UP000255234"/>
    </source>
</evidence>
<name>A0A378NU79_9FIRM</name>
<reference evidence="1 2" key="1">
    <citation type="submission" date="2018-06" db="EMBL/GenBank/DDBJ databases">
        <authorList>
            <consortium name="Pathogen Informatics"/>
            <person name="Doyle S."/>
        </authorList>
    </citation>
    <scope>NUCLEOTIDE SEQUENCE [LARGE SCALE GENOMIC DNA]</scope>
    <source>
        <strain evidence="1 2">NCTC10571</strain>
    </source>
</reference>